<dbReference type="Proteomes" id="UP001228049">
    <property type="component" value="Unassembled WGS sequence"/>
</dbReference>
<protein>
    <submittedName>
        <fullName evidence="2">Depupylase</fullName>
    </submittedName>
</protein>
<proteinExistence type="predicted"/>
<keyword evidence="3" id="KW-1185">Reference proteome</keyword>
<evidence type="ECO:0000313" key="2">
    <source>
        <dbReference type="EMBL" id="KAK1887761.1"/>
    </source>
</evidence>
<feature type="compositionally biased region" description="Basic and acidic residues" evidence="1">
    <location>
        <begin position="46"/>
        <end position="79"/>
    </location>
</feature>
<sequence>METSTPCPCSLESFSLAVPHQPNAEAQSPVARSRSVYEGNRLRRQAHSDTERQNKGRAERIREEEDRGREEHWREDKNKSCQVQQEKIEVEQLRLTGVSLSQEESDIGD</sequence>
<dbReference type="AlphaFoldDB" id="A0AAD9BRT2"/>
<name>A0AAD9BRT2_DISEL</name>
<reference evidence="2" key="1">
    <citation type="submission" date="2023-04" db="EMBL/GenBank/DDBJ databases">
        <title>Chromosome-level genome of Chaenocephalus aceratus.</title>
        <authorList>
            <person name="Park H."/>
        </authorList>
    </citation>
    <scope>NUCLEOTIDE SEQUENCE</scope>
    <source>
        <strain evidence="2">DE</strain>
        <tissue evidence="2">Muscle</tissue>
    </source>
</reference>
<feature type="region of interest" description="Disordered" evidence="1">
    <location>
        <begin position="20"/>
        <end position="82"/>
    </location>
</feature>
<evidence type="ECO:0000256" key="1">
    <source>
        <dbReference type="SAM" id="MobiDB-lite"/>
    </source>
</evidence>
<dbReference type="EMBL" id="JASDAP010000018">
    <property type="protein sequence ID" value="KAK1887761.1"/>
    <property type="molecule type" value="Genomic_DNA"/>
</dbReference>
<evidence type="ECO:0000313" key="3">
    <source>
        <dbReference type="Proteomes" id="UP001228049"/>
    </source>
</evidence>
<comment type="caution">
    <text evidence="2">The sequence shown here is derived from an EMBL/GenBank/DDBJ whole genome shotgun (WGS) entry which is preliminary data.</text>
</comment>
<gene>
    <name evidence="2" type="ORF">KUDE01_028548</name>
</gene>
<organism evidence="2 3">
    <name type="scientific">Dissostichus eleginoides</name>
    <name type="common">Patagonian toothfish</name>
    <name type="synonym">Dissostichus amissus</name>
    <dbReference type="NCBI Taxonomy" id="100907"/>
    <lineage>
        <taxon>Eukaryota</taxon>
        <taxon>Metazoa</taxon>
        <taxon>Chordata</taxon>
        <taxon>Craniata</taxon>
        <taxon>Vertebrata</taxon>
        <taxon>Euteleostomi</taxon>
        <taxon>Actinopterygii</taxon>
        <taxon>Neopterygii</taxon>
        <taxon>Teleostei</taxon>
        <taxon>Neoteleostei</taxon>
        <taxon>Acanthomorphata</taxon>
        <taxon>Eupercaria</taxon>
        <taxon>Perciformes</taxon>
        <taxon>Notothenioidei</taxon>
        <taxon>Nototheniidae</taxon>
        <taxon>Dissostichus</taxon>
    </lineage>
</organism>
<accession>A0AAD9BRT2</accession>